<dbReference type="EMBL" id="KM982402">
    <property type="protein sequence ID" value="AKI80220.1"/>
    <property type="molecule type" value="Genomic_DNA"/>
</dbReference>
<feature type="compositionally biased region" description="Basic and acidic residues" evidence="1">
    <location>
        <begin position="464"/>
        <end position="511"/>
    </location>
</feature>
<feature type="region of interest" description="Disordered" evidence="1">
    <location>
        <begin position="464"/>
        <end position="569"/>
    </location>
</feature>
<evidence type="ECO:0000313" key="3">
    <source>
        <dbReference type="Proteomes" id="UP000240461"/>
    </source>
</evidence>
<dbReference type="Proteomes" id="UP000240461">
    <property type="component" value="Segment"/>
</dbReference>
<feature type="compositionally biased region" description="Acidic residues" evidence="1">
    <location>
        <begin position="358"/>
        <end position="368"/>
    </location>
</feature>
<sequence>MLTKNTNNFSNSSNDPLNLYLNKNYAALANSNLTKKIDSDGNTVVHKMAKNLDHDAFDSILKHNPTAFKYNVINTANKRSELPIHKAMETLQSGGDADHGFIDYLINGLGANPNIPDASGRTITQVNPTTYNPTTYNPTTYNPTNPIGSTNVPGVTHLPSNPVNDQSVKQLNDQVIKNIRNLAKTAEDNINKISPKLGQSLRDKGVTTDSITNAAKNVVDRMPMIDKFFGKQTANQVGTVSQVTGGDNNVEFLRQLTNHYSTLKGGRSTSDRSDMNRYDSFVAKNKNSILNNYDRQYNDTFSSTGGKSNKKLGDINTEDINNLFTDDSRNENSDNSMNTWGGAKKTYGNKSRKNNNSDDNDNSDDSEQDIIDRRQTTKYQNMFSSQERPRERNTKVDEIYRSFVKKIMDLLGVDEETAKLYRSAIKIDIGNKNPELRKWENDELKIQEMEKIFNNKQSLQNALDKIDMDQIKSEMSRRRDESNKRRDEKRKDREEKRRQKRSQRSDTRKQGIDSATSDEATSDQTQSTDSNNTTETASKKRTRKSTTSQSRVGPNNYLRSEDIIISTEN</sequence>
<proteinExistence type="predicted"/>
<feature type="region of interest" description="Disordered" evidence="1">
    <location>
        <begin position="323"/>
        <end position="368"/>
    </location>
</feature>
<organism evidence="2 3">
    <name type="scientific">Acanthamoeba polyphaga mimivirus Kroon</name>
    <dbReference type="NCBI Taxonomy" id="3069720"/>
    <lineage>
        <taxon>Viruses</taxon>
        <taxon>Varidnaviria</taxon>
        <taxon>Bamfordvirae</taxon>
        <taxon>Nucleocytoviricota</taxon>
        <taxon>Megaviricetes</taxon>
        <taxon>Imitervirales</taxon>
        <taxon>Mimiviridae</taxon>
        <taxon>Megamimivirinae</taxon>
        <taxon>Mimivirus</taxon>
        <taxon>Mimivirus lagoaense</taxon>
    </lineage>
</organism>
<keyword evidence="3" id="KW-1185">Reference proteome</keyword>
<reference evidence="2 3" key="1">
    <citation type="submission" date="2014-10" db="EMBL/GenBank/DDBJ databases">
        <title>Pan-genome analysis of Brazilian lineage A amoebal mimiviruses.</title>
        <authorList>
            <person name="Assis F.L."/>
            <person name="Abrahao J.S."/>
            <person name="Kroon E.G."/>
            <person name="Dornas F.P."/>
            <person name="Andrade K.R."/>
            <person name="Borato P.V.M."/>
            <person name="Pilotto M.R."/>
            <person name="Benamar S."/>
            <person name="LaScola B."/>
            <person name="Colson P."/>
        </authorList>
    </citation>
    <scope>NUCLEOTIDE SEQUENCE [LARGE SCALE GENOMIC DNA]</scope>
    <source>
        <strain evidence="2 3">Kroon</strain>
    </source>
</reference>
<feature type="region of interest" description="Disordered" evidence="1">
    <location>
        <begin position="374"/>
        <end position="393"/>
    </location>
</feature>
<evidence type="ECO:0008006" key="4">
    <source>
        <dbReference type="Google" id="ProtNLM"/>
    </source>
</evidence>
<evidence type="ECO:0000313" key="2">
    <source>
        <dbReference type="EMBL" id="AKI80220.1"/>
    </source>
</evidence>
<dbReference type="InterPro" id="IPR036770">
    <property type="entry name" value="Ankyrin_rpt-contain_sf"/>
</dbReference>
<accession>A0A0G2Y373</accession>
<name>A0A0G2Y373_9VIRU</name>
<feature type="compositionally biased region" description="Polar residues" evidence="1">
    <location>
        <begin position="377"/>
        <end position="386"/>
    </location>
</feature>
<protein>
    <recommendedName>
        <fullName evidence="4">Ankyrin repeat protein</fullName>
    </recommendedName>
</protein>
<feature type="compositionally biased region" description="Polar residues" evidence="1">
    <location>
        <begin position="513"/>
        <end position="532"/>
    </location>
</feature>
<evidence type="ECO:0000256" key="1">
    <source>
        <dbReference type="SAM" id="MobiDB-lite"/>
    </source>
</evidence>
<dbReference type="Gene3D" id="1.25.40.20">
    <property type="entry name" value="Ankyrin repeat-containing domain"/>
    <property type="match status" value="1"/>
</dbReference>
<dbReference type="KEGG" id="vg:80514018"/>